<dbReference type="EMBL" id="CP089285">
    <property type="protein sequence ID" value="UTO56450.1"/>
    <property type="molecule type" value="Genomic_DNA"/>
</dbReference>
<feature type="binding site" evidence="5">
    <location>
        <position position="79"/>
    </location>
    <ligand>
        <name>Zn(2+)</name>
        <dbReference type="ChEBI" id="CHEBI:29105"/>
        <note>catalytic</note>
    </ligand>
</feature>
<dbReference type="PROSITE" id="PS51747">
    <property type="entry name" value="CYT_DCMP_DEAMINASES_2"/>
    <property type="match status" value="1"/>
</dbReference>
<sequence>MKLALKKAKENLQKQEIPVGAVIVINKQVISCCNNLTIHKNDPTAHAEILAIRHACSLLETTMLNNCDMYVTLEPCAMCSQAISLSKIRRLYFGAYNKKYGSIENGARIFQFCHYVPEIYGGFLEKENIKLLKDFFIRLRNL</sequence>
<feature type="binding site" evidence="5">
    <location>
        <position position="76"/>
    </location>
    <ligand>
        <name>Zn(2+)</name>
        <dbReference type="ChEBI" id="CHEBI:29105"/>
        <note>catalytic</note>
    </ligand>
</feature>
<gene>
    <name evidence="5" type="primary">tadA</name>
    <name evidence="8" type="ORF">LUA81_00310</name>
    <name evidence="7" type="ORF">LUA82_00310</name>
</gene>
<comment type="similarity">
    <text evidence="1">Belongs to the cytidine and deoxycytidylate deaminase family. ADAT2 subfamily.</text>
</comment>
<comment type="function">
    <text evidence="5">Catalyzes the deamination of adenosine to inosine at the wobble position 34 of tRNA(Arg2).</text>
</comment>
<evidence type="ECO:0000256" key="3">
    <source>
        <dbReference type="ARBA" id="ARBA00022801"/>
    </source>
</evidence>
<reference evidence="7" key="1">
    <citation type="journal article" date="2022" name="Microorganisms">
        <title>Assembly and Comparison of Ca. Neoehrlichia mikurensis Genomes.</title>
        <authorList>
            <person name="Azagi T."/>
            <person name="Dirks R.P."/>
            <person name="Yebra-Pimentel E.S."/>
            <person name="Schaap P.J."/>
            <person name="Koehorst J.J."/>
            <person name="Esser H.J."/>
            <person name="Sprong H."/>
        </authorList>
    </citation>
    <scope>NUCLEOTIDE SEQUENCE</scope>
    <source>
        <strain evidence="8">18-2804</strain>
        <strain evidence="7">18-2837</strain>
    </source>
</reference>
<comment type="catalytic activity">
    <reaction evidence="5">
        <text>adenosine(34) in tRNA + H2O + H(+) = inosine(34) in tRNA + NH4(+)</text>
        <dbReference type="Rhea" id="RHEA:43168"/>
        <dbReference type="Rhea" id="RHEA-COMP:10373"/>
        <dbReference type="Rhea" id="RHEA-COMP:10374"/>
        <dbReference type="ChEBI" id="CHEBI:15377"/>
        <dbReference type="ChEBI" id="CHEBI:15378"/>
        <dbReference type="ChEBI" id="CHEBI:28938"/>
        <dbReference type="ChEBI" id="CHEBI:74411"/>
        <dbReference type="ChEBI" id="CHEBI:82852"/>
        <dbReference type="EC" id="3.5.4.33"/>
    </reaction>
</comment>
<dbReference type="GO" id="GO:0052717">
    <property type="term" value="F:tRNA-specific adenosine-34 deaminase activity"/>
    <property type="evidence" value="ECO:0007669"/>
    <property type="project" value="UniProtKB-UniRule"/>
</dbReference>
<keyword evidence="3 5" id="KW-0378">Hydrolase</keyword>
<dbReference type="PANTHER" id="PTHR11079:SF179">
    <property type="entry name" value="TRNA(ADENINE(34)) DEAMINASE, CHLOROPLASTIC"/>
    <property type="match status" value="1"/>
</dbReference>
<dbReference type="InterPro" id="IPR002125">
    <property type="entry name" value="CMP_dCMP_dom"/>
</dbReference>
<feature type="active site" description="Proton donor" evidence="5">
    <location>
        <position position="48"/>
    </location>
</feature>
<feature type="binding site" evidence="5">
    <location>
        <position position="46"/>
    </location>
    <ligand>
        <name>Zn(2+)</name>
        <dbReference type="ChEBI" id="CHEBI:29105"/>
        <note>catalytic</note>
    </ligand>
</feature>
<keyword evidence="5" id="KW-0819">tRNA processing</keyword>
<evidence type="ECO:0000313" key="8">
    <source>
        <dbReference type="EMBL" id="UTO56450.1"/>
    </source>
</evidence>
<evidence type="ECO:0000256" key="1">
    <source>
        <dbReference type="ARBA" id="ARBA00010669"/>
    </source>
</evidence>
<dbReference type="InterPro" id="IPR028883">
    <property type="entry name" value="tRNA_aden_deaminase"/>
</dbReference>
<proteinExistence type="inferred from homology"/>
<evidence type="ECO:0000313" key="7">
    <source>
        <dbReference type="EMBL" id="UTO55529.1"/>
    </source>
</evidence>
<dbReference type="GO" id="GO:0008270">
    <property type="term" value="F:zinc ion binding"/>
    <property type="evidence" value="ECO:0007669"/>
    <property type="project" value="UniProtKB-UniRule"/>
</dbReference>
<accession>A0A9Q9C0W3</accession>
<evidence type="ECO:0000256" key="5">
    <source>
        <dbReference type="HAMAP-Rule" id="MF_00972"/>
    </source>
</evidence>
<dbReference type="RefSeq" id="WP_218193935.1">
    <property type="nucleotide sequence ID" value="NZ_CP054597.1"/>
</dbReference>
<dbReference type="AlphaFoldDB" id="A0A9Q9C0W3"/>
<dbReference type="EMBL" id="CP089286">
    <property type="protein sequence ID" value="UTO55529.1"/>
    <property type="molecule type" value="Genomic_DNA"/>
</dbReference>
<dbReference type="Pfam" id="PF00383">
    <property type="entry name" value="dCMP_cyt_deam_1"/>
    <property type="match status" value="1"/>
</dbReference>
<dbReference type="PROSITE" id="PS00903">
    <property type="entry name" value="CYT_DCMP_DEAMINASES_1"/>
    <property type="match status" value="1"/>
</dbReference>
<evidence type="ECO:0000256" key="2">
    <source>
        <dbReference type="ARBA" id="ARBA00022723"/>
    </source>
</evidence>
<keyword evidence="4 5" id="KW-0862">Zinc</keyword>
<dbReference type="PANTHER" id="PTHR11079">
    <property type="entry name" value="CYTOSINE DEAMINASE FAMILY MEMBER"/>
    <property type="match status" value="1"/>
</dbReference>
<organism evidence="7 9">
    <name type="scientific">Neoehrlichia mikurensis</name>
    <dbReference type="NCBI Taxonomy" id="89586"/>
    <lineage>
        <taxon>Bacteria</taxon>
        <taxon>Pseudomonadati</taxon>
        <taxon>Pseudomonadota</taxon>
        <taxon>Alphaproteobacteria</taxon>
        <taxon>Rickettsiales</taxon>
        <taxon>Anaplasmataceae</taxon>
        <taxon>Candidatus Neoehrlichia</taxon>
    </lineage>
</organism>
<comment type="subunit">
    <text evidence="5">Homodimer.</text>
</comment>
<dbReference type="Proteomes" id="UP001059822">
    <property type="component" value="Chromosome"/>
</dbReference>
<keyword evidence="10" id="KW-1185">Reference proteome</keyword>
<evidence type="ECO:0000313" key="10">
    <source>
        <dbReference type="Proteomes" id="UP001059985"/>
    </source>
</evidence>
<dbReference type="GO" id="GO:0002100">
    <property type="term" value="P:tRNA wobble adenosine to inosine editing"/>
    <property type="evidence" value="ECO:0007669"/>
    <property type="project" value="UniProtKB-UniRule"/>
</dbReference>
<keyword evidence="2 5" id="KW-0479">Metal-binding</keyword>
<name>A0A9Q9C0W3_9RICK</name>
<dbReference type="InterPro" id="IPR016192">
    <property type="entry name" value="APOBEC/CMP_deaminase_Zn-bd"/>
</dbReference>
<dbReference type="EC" id="3.5.4.33" evidence="5"/>
<evidence type="ECO:0000259" key="6">
    <source>
        <dbReference type="PROSITE" id="PS51747"/>
    </source>
</evidence>
<dbReference type="HAMAP" id="MF_00972">
    <property type="entry name" value="tRNA_aden_deaminase"/>
    <property type="match status" value="1"/>
</dbReference>
<protein>
    <recommendedName>
        <fullName evidence="5">tRNA-specific adenosine deaminase</fullName>
        <ecNumber evidence="5">3.5.4.33</ecNumber>
    </recommendedName>
</protein>
<dbReference type="CDD" id="cd01285">
    <property type="entry name" value="nucleoside_deaminase"/>
    <property type="match status" value="1"/>
</dbReference>
<feature type="domain" description="CMP/dCMP-type deaminase" evidence="6">
    <location>
        <begin position="1"/>
        <end position="105"/>
    </location>
</feature>
<evidence type="ECO:0000256" key="4">
    <source>
        <dbReference type="ARBA" id="ARBA00022833"/>
    </source>
</evidence>
<comment type="cofactor">
    <cofactor evidence="5">
        <name>Zn(2+)</name>
        <dbReference type="ChEBI" id="CHEBI:29105"/>
    </cofactor>
    <text evidence="5">Binds 1 zinc ion per subunit.</text>
</comment>
<evidence type="ECO:0000313" key="9">
    <source>
        <dbReference type="Proteomes" id="UP001059822"/>
    </source>
</evidence>
<dbReference type="Proteomes" id="UP001059985">
    <property type="component" value="Chromosome"/>
</dbReference>